<keyword evidence="3" id="KW-1185">Reference proteome</keyword>
<comment type="caution">
    <text evidence="2">The sequence shown here is derived from an EMBL/GenBank/DDBJ whole genome shotgun (WGS) entry which is preliminary data.</text>
</comment>
<gene>
    <name evidence="2" type="ORF">NGB36_11120</name>
</gene>
<evidence type="ECO:0008006" key="4">
    <source>
        <dbReference type="Google" id="ProtNLM"/>
    </source>
</evidence>
<evidence type="ECO:0000313" key="2">
    <source>
        <dbReference type="EMBL" id="MCQ4081138.1"/>
    </source>
</evidence>
<reference evidence="2" key="1">
    <citation type="submission" date="2022-06" db="EMBL/GenBank/DDBJ databases">
        <title>Draft genome sequence of Streptomyces sp. RB6PN25 isolated from peat swamp forest in Thailand.</title>
        <authorList>
            <person name="Duangmal K."/>
            <person name="Klaysubun C."/>
        </authorList>
    </citation>
    <scope>NUCLEOTIDE SEQUENCE</scope>
    <source>
        <strain evidence="2">RB6PN25</strain>
    </source>
</reference>
<dbReference type="Proteomes" id="UP001057702">
    <property type="component" value="Unassembled WGS sequence"/>
</dbReference>
<sequence length="94" mass="10180">MTVQTTQLLPAKDKGRRPWAKSPTAVEISAVSVRPAAHFTRMWSATAEAVPFAFRLSVLPVRALALFVLWATSSPQRFTFAVALTSVVALVVLA</sequence>
<dbReference type="RefSeq" id="WP_255920044.1">
    <property type="nucleotide sequence ID" value="NZ_JANFNG010000006.1"/>
</dbReference>
<name>A0ABT1PTX8_9ACTN</name>
<feature type="region of interest" description="Disordered" evidence="1">
    <location>
        <begin position="1"/>
        <end position="21"/>
    </location>
</feature>
<evidence type="ECO:0000256" key="1">
    <source>
        <dbReference type="SAM" id="MobiDB-lite"/>
    </source>
</evidence>
<evidence type="ECO:0000313" key="3">
    <source>
        <dbReference type="Proteomes" id="UP001057702"/>
    </source>
</evidence>
<proteinExistence type="predicted"/>
<accession>A0ABT1PTX8</accession>
<organism evidence="2 3">
    <name type="scientific">Streptomyces humicola</name>
    <dbReference type="NCBI Taxonomy" id="2953240"/>
    <lineage>
        <taxon>Bacteria</taxon>
        <taxon>Bacillati</taxon>
        <taxon>Actinomycetota</taxon>
        <taxon>Actinomycetes</taxon>
        <taxon>Kitasatosporales</taxon>
        <taxon>Streptomycetaceae</taxon>
        <taxon>Streptomyces</taxon>
    </lineage>
</organism>
<dbReference type="EMBL" id="JANFNG010000006">
    <property type="protein sequence ID" value="MCQ4081138.1"/>
    <property type="molecule type" value="Genomic_DNA"/>
</dbReference>
<protein>
    <recommendedName>
        <fullName evidence="4">Integral membrane protein</fullName>
    </recommendedName>
</protein>